<evidence type="ECO:0000313" key="2">
    <source>
        <dbReference type="Proteomes" id="UP000694388"/>
    </source>
</evidence>
<reference evidence="1" key="2">
    <citation type="submission" date="2025-09" db="UniProtKB">
        <authorList>
            <consortium name="Ensembl"/>
        </authorList>
    </citation>
    <scope>IDENTIFICATION</scope>
</reference>
<proteinExistence type="predicted"/>
<accession>A0A8C4NJW7</accession>
<organism evidence="1 2">
    <name type="scientific">Eptatretus burgeri</name>
    <name type="common">Inshore hagfish</name>
    <dbReference type="NCBI Taxonomy" id="7764"/>
    <lineage>
        <taxon>Eukaryota</taxon>
        <taxon>Metazoa</taxon>
        <taxon>Chordata</taxon>
        <taxon>Craniata</taxon>
        <taxon>Vertebrata</taxon>
        <taxon>Cyclostomata</taxon>
        <taxon>Myxini</taxon>
        <taxon>Myxiniformes</taxon>
        <taxon>Myxinidae</taxon>
        <taxon>Eptatretinae</taxon>
        <taxon>Eptatretus</taxon>
    </lineage>
</organism>
<evidence type="ECO:0000313" key="1">
    <source>
        <dbReference type="Ensembl" id="ENSEBUP00000005323.1"/>
    </source>
</evidence>
<keyword evidence="2" id="KW-1185">Reference proteome</keyword>
<sequence>MSHEQAFEDVPPEGVPEIFPELSSFTMHATRLMVSELRCRGANKSTEVAVQAILEFLNPPKPGEDETLGWTLLNTLHILAATNQVRDASSAVDYYRHPCLLIICTLSMTSNRVSIMKVFGLLV</sequence>
<protein>
    <submittedName>
        <fullName evidence="1">Uncharacterized protein</fullName>
    </submittedName>
</protein>
<dbReference type="AlphaFoldDB" id="A0A8C4NJW7"/>
<name>A0A8C4NJW7_EPTBU</name>
<dbReference type="Ensembl" id="ENSEBUT00000005761.1">
    <property type="protein sequence ID" value="ENSEBUP00000005323.1"/>
    <property type="gene ID" value="ENSEBUG00000003626.1"/>
</dbReference>
<dbReference type="GeneTree" id="ENSGT00940000155680"/>
<dbReference type="Proteomes" id="UP000694388">
    <property type="component" value="Unplaced"/>
</dbReference>
<reference evidence="1" key="1">
    <citation type="submission" date="2025-08" db="UniProtKB">
        <authorList>
            <consortium name="Ensembl"/>
        </authorList>
    </citation>
    <scope>IDENTIFICATION</scope>
</reference>